<name>A0ACA9Y3E1_9ASCO</name>
<dbReference type="EMBL" id="CALSDN010000002">
    <property type="protein sequence ID" value="CAH6719476.1"/>
    <property type="molecule type" value="Genomic_DNA"/>
</dbReference>
<reference evidence="1" key="1">
    <citation type="submission" date="2022-06" db="EMBL/GenBank/DDBJ databases">
        <authorList>
            <person name="Legras J.-L."/>
            <person name="Devillers H."/>
            <person name="Grondin C."/>
        </authorList>
    </citation>
    <scope>NUCLEOTIDE SEQUENCE</scope>
    <source>
        <strain evidence="1">CLIB 1444</strain>
    </source>
</reference>
<evidence type="ECO:0000313" key="1">
    <source>
        <dbReference type="EMBL" id="CAH6719476.1"/>
    </source>
</evidence>
<proteinExistence type="predicted"/>
<organism evidence="1 2">
    <name type="scientific">[Candida] jaroonii</name>
    <dbReference type="NCBI Taxonomy" id="467808"/>
    <lineage>
        <taxon>Eukaryota</taxon>
        <taxon>Fungi</taxon>
        <taxon>Dikarya</taxon>
        <taxon>Ascomycota</taxon>
        <taxon>Saccharomycotina</taxon>
        <taxon>Pichiomycetes</taxon>
        <taxon>Debaryomycetaceae</taxon>
        <taxon>Yamadazyma</taxon>
    </lineage>
</organism>
<gene>
    <name evidence="1" type="ORF">CLIB1444_02S09406</name>
</gene>
<accession>A0ACA9Y3E1</accession>
<evidence type="ECO:0000313" key="2">
    <source>
        <dbReference type="Proteomes" id="UP001152531"/>
    </source>
</evidence>
<sequence length="665" mass="75892">MPPRIRRRITSAKREEIEKEQEAIARSIVRPFDKLSGLPVSYSKPANYEEVLKNPLTIKDSGILYRSLMKSRNNYLTMAPPFQLYWVKQSLYSKKIQSDLALNIDRKPVLGTEINARDVMVKLTDCGLTIGPHSYEVRLFIVKDERSDPKKEEMINLQPMQGVVTPGEIEGINGIGNSIPASDQPSQINGSDQPSEVVTEATESEQPNEQITENGESQITEASDMISSDIGASETAVSETVPPSNISENDSIMADTSQINDLIPSPVPESNMEDSINEDTNQHTPEPSFPQTSNNDTTEEKKKKYDPSDLESPINQLMIDNLRAIAKIDPRLQKLIDVVGDGSHTPEQYQMFQGFVARAREMGPPPHPFLLPGFQIDPFQPIRVKRLIKELRQIRESTMFTSTFGKDQRLTAFQEKYLLDAILLFEFVDNANVRYRIPRNAIMEVLPSQNSGEERDILISFLWIHNQNELDNYNKKVKEYEDFQKAKQQKLKEEEEQKKKDEEEKLKSEEKESVEPEVKEEEQEDRSLRTRRKRAPPPKRRKAAPKAEVEPKMPTEPELRFTPVSFVLHDIPVKFVPILTNSVVKPDDARKYMSDIIEKGTRSSSFYLWYQVDGKLDEKLAENVRSELVNEEKKMTGLVYSSTGTNGPSKKRKIMNVGHPFSQHT</sequence>
<protein>
    <submittedName>
        <fullName evidence="1">Uncharacterized protein</fullName>
    </submittedName>
</protein>
<comment type="caution">
    <text evidence="1">The sequence shown here is derived from an EMBL/GenBank/DDBJ whole genome shotgun (WGS) entry which is preliminary data.</text>
</comment>
<dbReference type="Proteomes" id="UP001152531">
    <property type="component" value="Unassembled WGS sequence"/>
</dbReference>
<keyword evidence="2" id="KW-1185">Reference proteome</keyword>